<accession>A0A073IQC2</accession>
<evidence type="ECO:0008006" key="3">
    <source>
        <dbReference type="Google" id="ProtNLM"/>
    </source>
</evidence>
<proteinExistence type="predicted"/>
<dbReference type="AlphaFoldDB" id="A0A073IQC2"/>
<evidence type="ECO:0000313" key="1">
    <source>
        <dbReference type="EMBL" id="KEJ91686.1"/>
    </source>
</evidence>
<sequence length="98" mass="10792">MLNIDELLGESKKIVFGGTEYIVNDPTLETILLIDKMIGEAKGETEQLEVMGKAINMMIPGFDITKVPVRAYASIFNYLIGNDEKNAPAEAKEAEMPT</sequence>
<comment type="caution">
    <text evidence="1">The sequence shown here is derived from an EMBL/GenBank/DDBJ whole genome shotgun (WGS) entry which is preliminary data.</text>
</comment>
<dbReference type="EMBL" id="JMKI01000037">
    <property type="protein sequence ID" value="KEJ91686.1"/>
    <property type="molecule type" value="Genomic_DNA"/>
</dbReference>
<dbReference type="Proteomes" id="UP000027665">
    <property type="component" value="Unassembled WGS sequence"/>
</dbReference>
<gene>
    <name evidence="1" type="ORF">EH55_06835</name>
</gene>
<name>A0A073IQC2_9BACT</name>
<reference evidence="1 2" key="1">
    <citation type="submission" date="2014-04" db="EMBL/GenBank/DDBJ databases">
        <title>Draft Genome Sequence of Synergistes jonesii.</title>
        <authorList>
            <person name="Coil D.A."/>
            <person name="Eisen J.A."/>
            <person name="Holland-Moritz H.E."/>
        </authorList>
    </citation>
    <scope>NUCLEOTIDE SEQUENCE [LARGE SCALE GENOMIC DNA]</scope>
    <source>
        <strain evidence="1 2">78-1</strain>
    </source>
</reference>
<evidence type="ECO:0000313" key="2">
    <source>
        <dbReference type="Proteomes" id="UP000027665"/>
    </source>
</evidence>
<protein>
    <recommendedName>
        <fullName evidence="3">Phage protein</fullName>
    </recommendedName>
</protein>
<dbReference type="RefSeq" id="WP_037976951.1">
    <property type="nucleotide sequence ID" value="NZ_JAXDSK010000062.1"/>
</dbReference>
<keyword evidence="2" id="KW-1185">Reference proteome</keyword>
<dbReference type="GeneID" id="90983978"/>
<organism evidence="1 2">
    <name type="scientific">Synergistes jonesii</name>
    <dbReference type="NCBI Taxonomy" id="2754"/>
    <lineage>
        <taxon>Bacteria</taxon>
        <taxon>Thermotogati</taxon>
        <taxon>Synergistota</taxon>
        <taxon>Synergistia</taxon>
        <taxon>Synergistales</taxon>
        <taxon>Synergistaceae</taxon>
        <taxon>Synergistes</taxon>
    </lineage>
</organism>
<dbReference type="STRING" id="2754.EH55_06835"/>